<keyword evidence="2" id="KW-1133">Transmembrane helix</keyword>
<keyword evidence="2" id="KW-0812">Transmembrane</keyword>
<gene>
    <name evidence="3" type="ORF">CEUSTIGMA_g10854.t1</name>
</gene>
<keyword evidence="4" id="KW-1185">Reference proteome</keyword>
<feature type="transmembrane region" description="Helical" evidence="2">
    <location>
        <begin position="149"/>
        <end position="173"/>
    </location>
</feature>
<evidence type="ECO:0000256" key="1">
    <source>
        <dbReference type="SAM" id="MobiDB-lite"/>
    </source>
</evidence>
<organism evidence="3 4">
    <name type="scientific">Chlamydomonas eustigma</name>
    <dbReference type="NCBI Taxonomy" id="1157962"/>
    <lineage>
        <taxon>Eukaryota</taxon>
        <taxon>Viridiplantae</taxon>
        <taxon>Chlorophyta</taxon>
        <taxon>core chlorophytes</taxon>
        <taxon>Chlorophyceae</taxon>
        <taxon>CS clade</taxon>
        <taxon>Chlamydomonadales</taxon>
        <taxon>Chlamydomonadaceae</taxon>
        <taxon>Chlamydomonas</taxon>
    </lineage>
</organism>
<dbReference type="GO" id="GO:0004176">
    <property type="term" value="F:ATP-dependent peptidase activity"/>
    <property type="evidence" value="ECO:0007669"/>
    <property type="project" value="InterPro"/>
</dbReference>
<name>A0A250XKH1_9CHLO</name>
<feature type="transmembrane region" description="Helical" evidence="2">
    <location>
        <begin position="122"/>
        <end position="143"/>
    </location>
</feature>
<comment type="caution">
    <text evidence="3">The sequence shown here is derived from an EMBL/GenBank/DDBJ whole genome shotgun (WGS) entry which is preliminary data.</text>
</comment>
<sequence length="337" mass="36613">MAAALRNNRVGRGSSGFSQRDARAVLTRSQQSASVTQPSVDVLFGNLNVAYNDHKQAPPSMKFQFSAGILECMQDLKNAGAAPKWGAATESLSRRNVFQGELRQVGIKNPDRIAVPSVRNDAAFLATVTVSTSLLAVIAGAVLPGDWGFFTSYLVGGITLGVLAVGSTAPGLLQFAIDKFSQVFPDYRERVVRHEAAHLLLGYLMGVPVTGYGLDIGQEHTEFAEAKIQKRLIERMLEDSEIDQLAVVAVAGIAAEGQKYEEVMGQNADLFDLQRILLRAKNKMSDGQQQNMTRWAVFTAGSLLRQYKKEHEALVEAMSRGAPVIECVKAIEDVKTT</sequence>
<dbReference type="GO" id="GO:0006508">
    <property type="term" value="P:proteolysis"/>
    <property type="evidence" value="ECO:0007669"/>
    <property type="project" value="InterPro"/>
</dbReference>
<evidence type="ECO:0000256" key="2">
    <source>
        <dbReference type="SAM" id="Phobius"/>
    </source>
</evidence>
<dbReference type="EMBL" id="BEGY01000099">
    <property type="protein sequence ID" value="GAX83429.1"/>
    <property type="molecule type" value="Genomic_DNA"/>
</dbReference>
<dbReference type="OrthoDB" id="66620at2759"/>
<dbReference type="PANTHER" id="PTHR33471:SF7">
    <property type="entry name" value="ATP-DEPENDENT ZINC METALLOPROTEASE-RELATED"/>
    <property type="match status" value="1"/>
</dbReference>
<dbReference type="STRING" id="1157962.A0A250XKH1"/>
<evidence type="ECO:0000313" key="3">
    <source>
        <dbReference type="EMBL" id="GAX83429.1"/>
    </source>
</evidence>
<evidence type="ECO:0000313" key="4">
    <source>
        <dbReference type="Proteomes" id="UP000232323"/>
    </source>
</evidence>
<keyword evidence="2" id="KW-0472">Membrane</keyword>
<feature type="region of interest" description="Disordered" evidence="1">
    <location>
        <begin position="1"/>
        <end position="23"/>
    </location>
</feature>
<dbReference type="Proteomes" id="UP000232323">
    <property type="component" value="Unassembled WGS sequence"/>
</dbReference>
<dbReference type="InterPro" id="IPR037219">
    <property type="entry name" value="Peptidase_M41-like"/>
</dbReference>
<reference evidence="3 4" key="1">
    <citation type="submission" date="2017-08" db="EMBL/GenBank/DDBJ databases">
        <title>Acidophilic green algal genome provides insights into adaptation to an acidic environment.</title>
        <authorList>
            <person name="Hirooka S."/>
            <person name="Hirose Y."/>
            <person name="Kanesaki Y."/>
            <person name="Higuchi S."/>
            <person name="Fujiwara T."/>
            <person name="Onuma R."/>
            <person name="Era A."/>
            <person name="Ohbayashi R."/>
            <person name="Uzuka A."/>
            <person name="Nozaki H."/>
            <person name="Yoshikawa H."/>
            <person name="Miyagishima S.Y."/>
        </authorList>
    </citation>
    <scope>NUCLEOTIDE SEQUENCE [LARGE SCALE GENOMIC DNA]</scope>
    <source>
        <strain evidence="3 4">NIES-2499</strain>
    </source>
</reference>
<dbReference type="AlphaFoldDB" id="A0A250XKH1"/>
<proteinExistence type="predicted"/>
<dbReference type="PANTHER" id="PTHR33471">
    <property type="entry name" value="ATP-DEPENDENT ZINC METALLOPROTEASE-RELATED"/>
    <property type="match status" value="1"/>
</dbReference>
<dbReference type="GO" id="GO:0005524">
    <property type="term" value="F:ATP binding"/>
    <property type="evidence" value="ECO:0007669"/>
    <property type="project" value="InterPro"/>
</dbReference>
<dbReference type="SUPFAM" id="SSF140990">
    <property type="entry name" value="FtsH protease domain-like"/>
    <property type="match status" value="1"/>
</dbReference>
<protein>
    <submittedName>
        <fullName evidence="3">Uncharacterized protein</fullName>
    </submittedName>
</protein>
<dbReference type="GO" id="GO:0004222">
    <property type="term" value="F:metalloendopeptidase activity"/>
    <property type="evidence" value="ECO:0007669"/>
    <property type="project" value="InterPro"/>
</dbReference>
<accession>A0A250XKH1</accession>